<feature type="coiled-coil region" evidence="1">
    <location>
        <begin position="32"/>
        <end position="59"/>
    </location>
</feature>
<feature type="region of interest" description="Disordered" evidence="2">
    <location>
        <begin position="182"/>
        <end position="207"/>
    </location>
</feature>
<reference evidence="4 5" key="1">
    <citation type="journal article" date="2019" name="Mol. Ecol. Resour.">
        <title>Improving Illumina assemblies with Hi-C and long reads: an example with the North African dromedary.</title>
        <authorList>
            <person name="Elbers J.P."/>
            <person name="Rogers M.F."/>
            <person name="Perelman P.L."/>
            <person name="Proskuryakova A.A."/>
            <person name="Serdyukova N.A."/>
            <person name="Johnson W.E."/>
            <person name="Horin P."/>
            <person name="Corander J."/>
            <person name="Murphy D."/>
            <person name="Burger P.A."/>
        </authorList>
    </citation>
    <scope>NUCLEOTIDE SEQUENCE [LARGE SCALE GENOMIC DNA]</scope>
    <source>
        <strain evidence="4">Drom800</strain>
        <tissue evidence="4">Blood</tissue>
    </source>
</reference>
<gene>
    <name evidence="4" type="ORF">Cadr_000007939</name>
</gene>
<dbReference type="InterPro" id="IPR003903">
    <property type="entry name" value="UIM_dom"/>
</dbReference>
<proteinExistence type="predicted"/>
<sequence length="459" mass="51425">MTVEAEKKHKRFQELDRFMHYYTRFKNHEHSYQLEQRLLKTAKEKMEQLSRALKETEGGCPDTTFIEDAVHVLLKTRRMLKCSYPYGFFLEPKSTKKEIFELMQTDLEMVTEDLAQKVNRPYLRTPRHKIIKAACLVQQKRQEFLASVARGVAPADSPEAPRRSWKYVYSMEYAEFQYRRRHRQQRRRGDVHSLLSNPPDPDEPSESTLEVYYRALSSLDEDDPNILLAIQLSLQESGLAIDENRDFLSSEASLGAIGTSLPSRLDSDPRSTDSPRAALSSSELLELGDGLMRLGAESDPFSTDTLSSHPLSEARSEFCPSSSDPDSAGQEANINDNLLGNIMAWFHDMNPQSIALIPPAAPEISADSQLPCVKDGSEGVRDMELMQPEDSVFEDAVVSEGRGTQIEEENPLGENILAGEAVSQAGDGSNEIANEGHGSSVSSQTPQTSSDWLEQVHLV</sequence>
<name>A0A5N4DXM3_CAMDR</name>
<feature type="compositionally biased region" description="Polar residues" evidence="2">
    <location>
        <begin position="300"/>
        <end position="310"/>
    </location>
</feature>
<dbReference type="Gene3D" id="1.20.120.1750">
    <property type="match status" value="1"/>
</dbReference>
<evidence type="ECO:0000313" key="5">
    <source>
        <dbReference type="Proteomes" id="UP000299084"/>
    </source>
</evidence>
<accession>A0A5N4DXM3</accession>
<feature type="compositionally biased region" description="Low complexity" evidence="2">
    <location>
        <begin position="439"/>
        <end position="450"/>
    </location>
</feature>
<dbReference type="PROSITE" id="PS50330">
    <property type="entry name" value="UIM"/>
    <property type="match status" value="1"/>
</dbReference>
<dbReference type="InterPro" id="IPR045840">
    <property type="entry name" value="Ariadne"/>
</dbReference>
<feature type="compositionally biased region" description="Polar residues" evidence="2">
    <location>
        <begin position="319"/>
        <end position="332"/>
    </location>
</feature>
<evidence type="ECO:0000256" key="2">
    <source>
        <dbReference type="SAM" id="MobiDB-lite"/>
    </source>
</evidence>
<organism evidence="4 5">
    <name type="scientific">Camelus dromedarius</name>
    <name type="common">Dromedary</name>
    <name type="synonym">Arabian camel</name>
    <dbReference type="NCBI Taxonomy" id="9838"/>
    <lineage>
        <taxon>Eukaryota</taxon>
        <taxon>Metazoa</taxon>
        <taxon>Chordata</taxon>
        <taxon>Craniata</taxon>
        <taxon>Vertebrata</taxon>
        <taxon>Euteleostomi</taxon>
        <taxon>Mammalia</taxon>
        <taxon>Eutheria</taxon>
        <taxon>Laurasiatheria</taxon>
        <taxon>Artiodactyla</taxon>
        <taxon>Tylopoda</taxon>
        <taxon>Camelidae</taxon>
        <taxon>Camelus</taxon>
    </lineage>
</organism>
<dbReference type="Proteomes" id="UP000299084">
    <property type="component" value="Unassembled WGS sequence"/>
</dbReference>
<keyword evidence="5" id="KW-1185">Reference proteome</keyword>
<dbReference type="EMBL" id="JWIN03000007">
    <property type="protein sequence ID" value="KAB1275928.1"/>
    <property type="molecule type" value="Genomic_DNA"/>
</dbReference>
<dbReference type="Pfam" id="PF19422">
    <property type="entry name" value="Ariadne"/>
    <property type="match status" value="1"/>
</dbReference>
<comment type="caution">
    <text evidence="4">The sequence shown here is derived from an EMBL/GenBank/DDBJ whole genome shotgun (WGS) entry which is preliminary data.</text>
</comment>
<protein>
    <submittedName>
        <fullName evidence="4">Ankyrin repeat and IBR domain-containing protein 1</fullName>
    </submittedName>
</protein>
<feature type="region of interest" description="Disordered" evidence="2">
    <location>
        <begin position="296"/>
        <end position="332"/>
    </location>
</feature>
<evidence type="ECO:0000259" key="3">
    <source>
        <dbReference type="Pfam" id="PF19422"/>
    </source>
</evidence>
<feature type="region of interest" description="Disordered" evidence="2">
    <location>
        <begin position="258"/>
        <end position="282"/>
    </location>
</feature>
<evidence type="ECO:0000256" key="1">
    <source>
        <dbReference type="SAM" id="Coils"/>
    </source>
</evidence>
<dbReference type="AlphaFoldDB" id="A0A5N4DXM3"/>
<keyword evidence="1" id="KW-0175">Coiled coil</keyword>
<feature type="domain" description="Ariadne" evidence="3">
    <location>
        <begin position="17"/>
        <end position="133"/>
    </location>
</feature>
<dbReference type="STRING" id="9838.ENSCDRP00005000075"/>
<feature type="region of interest" description="Disordered" evidence="2">
    <location>
        <begin position="420"/>
        <end position="459"/>
    </location>
</feature>
<evidence type="ECO:0000313" key="4">
    <source>
        <dbReference type="EMBL" id="KAB1275928.1"/>
    </source>
</evidence>